<dbReference type="EnsemblPlants" id="TuG1812G0200006298.01.T01">
    <property type="protein sequence ID" value="TuG1812G0200006298.01.T01.cds424925"/>
    <property type="gene ID" value="TuG1812G0200006298.01"/>
</dbReference>
<keyword evidence="1" id="KW-1133">Transmembrane helix</keyword>
<organism evidence="2 3">
    <name type="scientific">Triticum urartu</name>
    <name type="common">Red wild einkorn</name>
    <name type="synonym">Crithodium urartu</name>
    <dbReference type="NCBI Taxonomy" id="4572"/>
    <lineage>
        <taxon>Eukaryota</taxon>
        <taxon>Viridiplantae</taxon>
        <taxon>Streptophyta</taxon>
        <taxon>Embryophyta</taxon>
        <taxon>Tracheophyta</taxon>
        <taxon>Spermatophyta</taxon>
        <taxon>Magnoliopsida</taxon>
        <taxon>Liliopsida</taxon>
        <taxon>Poales</taxon>
        <taxon>Poaceae</taxon>
        <taxon>BOP clade</taxon>
        <taxon>Pooideae</taxon>
        <taxon>Triticodae</taxon>
        <taxon>Triticeae</taxon>
        <taxon>Triticinae</taxon>
        <taxon>Triticum</taxon>
    </lineage>
</organism>
<evidence type="ECO:0000256" key="1">
    <source>
        <dbReference type="SAM" id="Phobius"/>
    </source>
</evidence>
<dbReference type="AlphaFoldDB" id="A0A8R7PLJ3"/>
<protein>
    <submittedName>
        <fullName evidence="2">Uncharacterized protein</fullName>
    </submittedName>
</protein>
<keyword evidence="3" id="KW-1185">Reference proteome</keyword>
<proteinExistence type="predicted"/>
<keyword evidence="1" id="KW-0472">Membrane</keyword>
<reference evidence="2" key="2">
    <citation type="submission" date="2018-03" db="EMBL/GenBank/DDBJ databases">
        <title>The Triticum urartu genome reveals the dynamic nature of wheat genome evolution.</title>
        <authorList>
            <person name="Ling H."/>
            <person name="Ma B."/>
            <person name="Shi X."/>
            <person name="Liu H."/>
            <person name="Dong L."/>
            <person name="Sun H."/>
            <person name="Cao Y."/>
            <person name="Gao Q."/>
            <person name="Zheng S."/>
            <person name="Li Y."/>
            <person name="Yu Y."/>
            <person name="Du H."/>
            <person name="Qi M."/>
            <person name="Li Y."/>
            <person name="Yu H."/>
            <person name="Cui Y."/>
            <person name="Wang N."/>
            <person name="Chen C."/>
            <person name="Wu H."/>
            <person name="Zhao Y."/>
            <person name="Zhang J."/>
            <person name="Li Y."/>
            <person name="Zhou W."/>
            <person name="Zhang B."/>
            <person name="Hu W."/>
            <person name="Eijk M."/>
            <person name="Tang J."/>
            <person name="Witsenboer H."/>
            <person name="Zhao S."/>
            <person name="Li Z."/>
            <person name="Zhang A."/>
            <person name="Wang D."/>
            <person name="Liang C."/>
        </authorList>
    </citation>
    <scope>NUCLEOTIDE SEQUENCE [LARGE SCALE GENOMIC DNA]</scope>
    <source>
        <strain evidence="2">cv. G1812</strain>
    </source>
</reference>
<evidence type="ECO:0000313" key="3">
    <source>
        <dbReference type="Proteomes" id="UP000015106"/>
    </source>
</evidence>
<name>A0A8R7PLJ3_TRIUA</name>
<evidence type="ECO:0000313" key="2">
    <source>
        <dbReference type="EnsemblPlants" id="TuG1812G0200006298.01.T01.cds424925"/>
    </source>
</evidence>
<accession>A0A8R7PLJ3</accession>
<dbReference type="Gramene" id="TuG1812G0200006298.01.T01">
    <property type="protein sequence ID" value="TuG1812G0200006298.01.T01.cds424925"/>
    <property type="gene ID" value="TuG1812G0200006298.01"/>
</dbReference>
<keyword evidence="1" id="KW-0812">Transmembrane</keyword>
<feature type="transmembrane region" description="Helical" evidence="1">
    <location>
        <begin position="12"/>
        <end position="34"/>
    </location>
</feature>
<reference evidence="3" key="1">
    <citation type="journal article" date="2013" name="Nature">
        <title>Draft genome of the wheat A-genome progenitor Triticum urartu.</title>
        <authorList>
            <person name="Ling H.Q."/>
            <person name="Zhao S."/>
            <person name="Liu D."/>
            <person name="Wang J."/>
            <person name="Sun H."/>
            <person name="Zhang C."/>
            <person name="Fan H."/>
            <person name="Li D."/>
            <person name="Dong L."/>
            <person name="Tao Y."/>
            <person name="Gao C."/>
            <person name="Wu H."/>
            <person name="Li Y."/>
            <person name="Cui Y."/>
            <person name="Guo X."/>
            <person name="Zheng S."/>
            <person name="Wang B."/>
            <person name="Yu K."/>
            <person name="Liang Q."/>
            <person name="Yang W."/>
            <person name="Lou X."/>
            <person name="Chen J."/>
            <person name="Feng M."/>
            <person name="Jian J."/>
            <person name="Zhang X."/>
            <person name="Luo G."/>
            <person name="Jiang Y."/>
            <person name="Liu J."/>
            <person name="Wang Z."/>
            <person name="Sha Y."/>
            <person name="Zhang B."/>
            <person name="Wu H."/>
            <person name="Tang D."/>
            <person name="Shen Q."/>
            <person name="Xue P."/>
            <person name="Zou S."/>
            <person name="Wang X."/>
            <person name="Liu X."/>
            <person name="Wang F."/>
            <person name="Yang Y."/>
            <person name="An X."/>
            <person name="Dong Z."/>
            <person name="Zhang K."/>
            <person name="Zhang X."/>
            <person name="Luo M.C."/>
            <person name="Dvorak J."/>
            <person name="Tong Y."/>
            <person name="Wang J."/>
            <person name="Yang H."/>
            <person name="Li Z."/>
            <person name="Wang D."/>
            <person name="Zhang A."/>
            <person name="Wang J."/>
        </authorList>
    </citation>
    <scope>NUCLEOTIDE SEQUENCE</scope>
    <source>
        <strain evidence="3">cv. G1812</strain>
    </source>
</reference>
<dbReference type="Proteomes" id="UP000015106">
    <property type="component" value="Chromosome 2"/>
</dbReference>
<sequence length="42" mass="4981">MSRPWSRRLCLYIRDCFSLIAVTFCQLFPIPVVITMSFHFGQ</sequence>
<reference evidence="2" key="3">
    <citation type="submission" date="2022-06" db="UniProtKB">
        <authorList>
            <consortium name="EnsemblPlants"/>
        </authorList>
    </citation>
    <scope>IDENTIFICATION</scope>
</reference>